<dbReference type="Gene3D" id="3.90.120.10">
    <property type="entry name" value="DNA Methylase, subunit A, domain 2"/>
    <property type="match status" value="1"/>
</dbReference>
<evidence type="ECO:0000256" key="1">
    <source>
        <dbReference type="ARBA" id="ARBA00022603"/>
    </source>
</evidence>
<dbReference type="PROSITE" id="PS00095">
    <property type="entry name" value="C5_MTASE_2"/>
    <property type="match status" value="1"/>
</dbReference>
<dbReference type="PRINTS" id="PR00105">
    <property type="entry name" value="C5METTRFRASE"/>
</dbReference>
<gene>
    <name evidence="7" type="ORF">LCMAC103_02090</name>
</gene>
<name>A0A481YVE4_9VIRU</name>
<evidence type="ECO:0000256" key="2">
    <source>
        <dbReference type="ARBA" id="ARBA00022679"/>
    </source>
</evidence>
<dbReference type="GO" id="GO:0008168">
    <property type="term" value="F:methyltransferase activity"/>
    <property type="evidence" value="ECO:0007669"/>
    <property type="project" value="UniProtKB-KW"/>
</dbReference>
<dbReference type="PROSITE" id="PS51679">
    <property type="entry name" value="SAM_MT_C5"/>
    <property type="match status" value="1"/>
</dbReference>
<sequence>MLRVGTDCSGIEAPLFALQKLKVRYSHEFSCEIDRHATATLLANHKPKKFYKDITARSIKSTPSVDLYVCGFPCQPFSTAGGKKGFQDPRGTIFDYCCRYIKHHRPKVYVLENVPGLLTHDQGRTMETIERCLNKIRGYVITKLVLNALDYGLPQRRRRLFIVGRRADIVRRPLATPAPVPLRFRITTLPAQTAEPPITRKTHPHLFRLSPCETDPRKFAALRRKYKLTHLEKHPVVARLYSLSFLASGLNVSPTLTAIDSQYYVTSLKRKFSPREALALQGFPPRMKIVVSDRQVFKQAGNSIAIDVLVHLFREIFASTSLRSKKTKATDGKSSSRRSSRRPAEPRPKRALKPRRLAERPIEPRPKRPSKRSTAPRPPQPRLVATPSRRRRSPSKRRRRPPSGGGRPPSGGGPPSGGE</sequence>
<feature type="active site" evidence="4">
    <location>
        <position position="74"/>
    </location>
</feature>
<reference evidence="7" key="1">
    <citation type="journal article" date="2019" name="MBio">
        <title>Virus Genomes from Deep Sea Sediments Expand the Ocean Megavirome and Support Independent Origins of Viral Gigantism.</title>
        <authorList>
            <person name="Backstrom D."/>
            <person name="Yutin N."/>
            <person name="Jorgensen S.L."/>
            <person name="Dharamshi J."/>
            <person name="Homa F."/>
            <person name="Zaremba-Niedwiedzka K."/>
            <person name="Spang A."/>
            <person name="Wolf Y.I."/>
            <person name="Koonin E.V."/>
            <person name="Ettema T.J."/>
        </authorList>
    </citation>
    <scope>NUCLEOTIDE SEQUENCE</scope>
</reference>
<accession>A0A481YVE4</accession>
<organism evidence="7">
    <name type="scientific">Marseillevirus LCMAC103</name>
    <dbReference type="NCBI Taxonomy" id="2506604"/>
    <lineage>
        <taxon>Viruses</taxon>
        <taxon>Varidnaviria</taxon>
        <taxon>Bamfordvirae</taxon>
        <taxon>Nucleocytoviricota</taxon>
        <taxon>Megaviricetes</taxon>
        <taxon>Pimascovirales</taxon>
        <taxon>Pimascovirales incertae sedis</taxon>
        <taxon>Marseilleviridae</taxon>
    </lineage>
</organism>
<dbReference type="GO" id="GO:0032259">
    <property type="term" value="P:methylation"/>
    <property type="evidence" value="ECO:0007669"/>
    <property type="project" value="UniProtKB-KW"/>
</dbReference>
<dbReference type="NCBIfam" id="TIGR00675">
    <property type="entry name" value="dcm"/>
    <property type="match status" value="1"/>
</dbReference>
<evidence type="ECO:0000256" key="4">
    <source>
        <dbReference type="PROSITE-ProRule" id="PRU01016"/>
    </source>
</evidence>
<dbReference type="Pfam" id="PF00145">
    <property type="entry name" value="DNA_methylase"/>
    <property type="match status" value="1"/>
</dbReference>
<dbReference type="InterPro" id="IPR029063">
    <property type="entry name" value="SAM-dependent_MTases_sf"/>
</dbReference>
<dbReference type="InterPro" id="IPR050750">
    <property type="entry name" value="C5-MTase"/>
</dbReference>
<dbReference type="PANTHER" id="PTHR46098">
    <property type="entry name" value="TRNA (CYTOSINE(38)-C(5))-METHYLTRANSFERASE"/>
    <property type="match status" value="1"/>
</dbReference>
<dbReference type="EMBL" id="MK500337">
    <property type="protein sequence ID" value="QBK86871.1"/>
    <property type="molecule type" value="Genomic_DNA"/>
</dbReference>
<evidence type="ECO:0000256" key="5">
    <source>
        <dbReference type="RuleBase" id="RU000416"/>
    </source>
</evidence>
<evidence type="ECO:0000256" key="3">
    <source>
        <dbReference type="ARBA" id="ARBA00022691"/>
    </source>
</evidence>
<feature type="compositionally biased region" description="Gly residues" evidence="6">
    <location>
        <begin position="403"/>
        <end position="419"/>
    </location>
</feature>
<keyword evidence="3 4" id="KW-0949">S-adenosyl-L-methionine</keyword>
<dbReference type="InterPro" id="IPR001525">
    <property type="entry name" value="C5_MeTfrase"/>
</dbReference>
<keyword evidence="2 4" id="KW-0808">Transferase</keyword>
<keyword evidence="1 4" id="KW-0489">Methyltransferase</keyword>
<dbReference type="SUPFAM" id="SSF53335">
    <property type="entry name" value="S-adenosyl-L-methionine-dependent methyltransferases"/>
    <property type="match status" value="1"/>
</dbReference>
<evidence type="ECO:0000313" key="7">
    <source>
        <dbReference type="EMBL" id="QBK86871.1"/>
    </source>
</evidence>
<dbReference type="InterPro" id="IPR031303">
    <property type="entry name" value="C5_meth_CS"/>
</dbReference>
<feature type="compositionally biased region" description="Basic residues" evidence="6">
    <location>
        <begin position="388"/>
        <end position="401"/>
    </location>
</feature>
<protein>
    <recommendedName>
        <fullName evidence="8">DNA (cytosine-5-)-methyltransferase</fullName>
    </recommendedName>
</protein>
<comment type="similarity">
    <text evidence="4 5">Belongs to the class I-like SAM-binding methyltransferase superfamily. C5-methyltransferase family.</text>
</comment>
<evidence type="ECO:0008006" key="8">
    <source>
        <dbReference type="Google" id="ProtNLM"/>
    </source>
</evidence>
<evidence type="ECO:0000256" key="6">
    <source>
        <dbReference type="SAM" id="MobiDB-lite"/>
    </source>
</evidence>
<feature type="compositionally biased region" description="Basic and acidic residues" evidence="6">
    <location>
        <begin position="356"/>
        <end position="366"/>
    </location>
</feature>
<dbReference type="Gene3D" id="3.40.50.150">
    <property type="entry name" value="Vaccinia Virus protein VP39"/>
    <property type="match status" value="1"/>
</dbReference>
<dbReference type="PANTHER" id="PTHR46098:SF1">
    <property type="entry name" value="TRNA (CYTOSINE(38)-C(5))-METHYLTRANSFERASE"/>
    <property type="match status" value="1"/>
</dbReference>
<proteinExistence type="inferred from homology"/>
<feature type="region of interest" description="Disordered" evidence="6">
    <location>
        <begin position="323"/>
        <end position="419"/>
    </location>
</feature>